<dbReference type="Proteomes" id="UP001174936">
    <property type="component" value="Unassembled WGS sequence"/>
</dbReference>
<dbReference type="InterPro" id="IPR036428">
    <property type="entry name" value="PCD_sf"/>
</dbReference>
<dbReference type="InterPro" id="IPR001533">
    <property type="entry name" value="Pterin_deHydtase"/>
</dbReference>
<evidence type="ECO:0000313" key="6">
    <source>
        <dbReference type="EMBL" id="KAK0643568.1"/>
    </source>
</evidence>
<dbReference type="GO" id="GO:0006729">
    <property type="term" value="P:tetrahydrobiopterin biosynthetic process"/>
    <property type="evidence" value="ECO:0007669"/>
    <property type="project" value="InterPro"/>
</dbReference>
<gene>
    <name evidence="6" type="ORF">B0T16DRAFT_185550</name>
</gene>
<keyword evidence="7" id="KW-1185">Reference proteome</keyword>
<sequence length="198" mass="21669">MSGRALIPSQLFTARTLPGISRQSPHFNRCVAPPLRQKYVRRTHTHTHTHTQSMPQPKFSAGTVPADAETALAPLLTSGGGRWSLTADGEGLERTFKFTGFAKAWVYFDFMTAVSIQCKIKKHHPEWSNVFNTTYIRWTTHNPKGLSTQDIEMAIACDAIARDLGEIAQQPDQGPSCELAGLANTVVGSAGDCCTPKK</sequence>
<evidence type="ECO:0000256" key="2">
    <source>
        <dbReference type="ARBA" id="ARBA00006472"/>
    </source>
</evidence>
<comment type="catalytic activity">
    <reaction evidence="1">
        <text>(4aS,6R)-4a-hydroxy-L-erythro-5,6,7,8-tetrahydrobiopterin = (6R)-L-erythro-6,7-dihydrobiopterin + H2O</text>
        <dbReference type="Rhea" id="RHEA:11920"/>
        <dbReference type="ChEBI" id="CHEBI:15377"/>
        <dbReference type="ChEBI" id="CHEBI:15642"/>
        <dbReference type="ChEBI" id="CHEBI:43120"/>
        <dbReference type="EC" id="4.2.1.96"/>
    </reaction>
</comment>
<dbReference type="Pfam" id="PF01329">
    <property type="entry name" value="Pterin_4a"/>
    <property type="match status" value="1"/>
</dbReference>
<proteinExistence type="inferred from homology"/>
<comment type="caution">
    <text evidence="6">The sequence shown here is derived from an EMBL/GenBank/DDBJ whole genome shotgun (WGS) entry which is preliminary data.</text>
</comment>
<protein>
    <recommendedName>
        <fullName evidence="3">4a-hydroxytetrahydrobiopterin dehydratase</fullName>
        <ecNumber evidence="3">4.2.1.96</ecNumber>
    </recommendedName>
    <alternativeName>
        <fullName evidence="5">4-alpha-hydroxy-tetrahydropterin dehydratase</fullName>
    </alternativeName>
</protein>
<dbReference type="PANTHER" id="PTHR12599">
    <property type="entry name" value="PTERIN-4-ALPHA-CARBINOLAMINE DEHYDRATASE"/>
    <property type="match status" value="1"/>
</dbReference>
<keyword evidence="4" id="KW-0456">Lyase</keyword>
<dbReference type="Gene3D" id="3.30.1360.20">
    <property type="entry name" value="Transcriptional coactivator/pterin dehydratase"/>
    <property type="match status" value="1"/>
</dbReference>
<evidence type="ECO:0000256" key="4">
    <source>
        <dbReference type="ARBA" id="ARBA00023239"/>
    </source>
</evidence>
<comment type="similarity">
    <text evidence="2">Belongs to the pterin-4-alpha-carbinolamine dehydratase family.</text>
</comment>
<dbReference type="EC" id="4.2.1.96" evidence="3"/>
<evidence type="ECO:0000256" key="5">
    <source>
        <dbReference type="ARBA" id="ARBA00030497"/>
    </source>
</evidence>
<name>A0AA40CN68_9PEZI</name>
<dbReference type="EMBL" id="JAULSV010000005">
    <property type="protein sequence ID" value="KAK0643568.1"/>
    <property type="molecule type" value="Genomic_DNA"/>
</dbReference>
<accession>A0AA40CN68</accession>
<dbReference type="GO" id="GO:0008124">
    <property type="term" value="F:4-alpha-hydroxytetrahydrobiopterin dehydratase activity"/>
    <property type="evidence" value="ECO:0007669"/>
    <property type="project" value="UniProtKB-EC"/>
</dbReference>
<evidence type="ECO:0000313" key="7">
    <source>
        <dbReference type="Proteomes" id="UP001174936"/>
    </source>
</evidence>
<evidence type="ECO:0000256" key="1">
    <source>
        <dbReference type="ARBA" id="ARBA00001554"/>
    </source>
</evidence>
<dbReference type="CDD" id="cd00488">
    <property type="entry name" value="PCD_DCoH"/>
    <property type="match status" value="1"/>
</dbReference>
<dbReference type="PANTHER" id="PTHR12599:SF0">
    <property type="entry name" value="PTERIN-4-ALPHA-CARBINOLAMINE DEHYDRATASE"/>
    <property type="match status" value="1"/>
</dbReference>
<evidence type="ECO:0000256" key="3">
    <source>
        <dbReference type="ARBA" id="ARBA00013252"/>
    </source>
</evidence>
<reference evidence="6" key="1">
    <citation type="submission" date="2023-06" db="EMBL/GenBank/DDBJ databases">
        <title>Genome-scale phylogeny and comparative genomics of the fungal order Sordariales.</title>
        <authorList>
            <consortium name="Lawrence Berkeley National Laboratory"/>
            <person name="Hensen N."/>
            <person name="Bonometti L."/>
            <person name="Westerberg I."/>
            <person name="Brannstrom I.O."/>
            <person name="Guillou S."/>
            <person name="Cros-Aarteil S."/>
            <person name="Calhoun S."/>
            <person name="Haridas S."/>
            <person name="Kuo A."/>
            <person name="Mondo S."/>
            <person name="Pangilinan J."/>
            <person name="Riley R."/>
            <person name="Labutti K."/>
            <person name="Andreopoulos B."/>
            <person name="Lipzen A."/>
            <person name="Chen C."/>
            <person name="Yanf M."/>
            <person name="Daum C."/>
            <person name="Ng V."/>
            <person name="Clum A."/>
            <person name="Steindorff A."/>
            <person name="Ohm R."/>
            <person name="Martin F."/>
            <person name="Silar P."/>
            <person name="Natvig D."/>
            <person name="Lalanne C."/>
            <person name="Gautier V."/>
            <person name="Ament-Velasquez S.L."/>
            <person name="Kruys A."/>
            <person name="Hutchinson M.I."/>
            <person name="Powell A.J."/>
            <person name="Barry K."/>
            <person name="Miller A.N."/>
            <person name="Grigoriev I.V."/>
            <person name="Debuchy R."/>
            <person name="Gladieux P."/>
            <person name="Thoren M.H."/>
            <person name="Johannesson H."/>
        </authorList>
    </citation>
    <scope>NUCLEOTIDE SEQUENCE</scope>
    <source>
        <strain evidence="6">SMH2532-1</strain>
    </source>
</reference>
<organism evidence="6 7">
    <name type="scientific">Cercophora newfieldiana</name>
    <dbReference type="NCBI Taxonomy" id="92897"/>
    <lineage>
        <taxon>Eukaryota</taxon>
        <taxon>Fungi</taxon>
        <taxon>Dikarya</taxon>
        <taxon>Ascomycota</taxon>
        <taxon>Pezizomycotina</taxon>
        <taxon>Sordariomycetes</taxon>
        <taxon>Sordariomycetidae</taxon>
        <taxon>Sordariales</taxon>
        <taxon>Lasiosphaeriaceae</taxon>
        <taxon>Cercophora</taxon>
    </lineage>
</organism>
<dbReference type="SUPFAM" id="SSF55248">
    <property type="entry name" value="PCD-like"/>
    <property type="match status" value="1"/>
</dbReference>
<dbReference type="AlphaFoldDB" id="A0AA40CN68"/>